<evidence type="ECO:0000313" key="2">
    <source>
        <dbReference type="EMBL" id="AIW54502.1"/>
    </source>
</evidence>
<evidence type="ECO:0000256" key="1">
    <source>
        <dbReference type="SAM" id="Coils"/>
    </source>
</evidence>
<keyword evidence="2" id="KW-0614">Plasmid</keyword>
<name>A0A0A0UZA3_CLOBO</name>
<sequence length="171" mass="19995">MKFLNNLNKDKKIIIVLSFLLLLVFAGYQTNSTIKNIKIKNLENEINELSLNIENSNRKVYAASNFTPNENIETENKEQKEVINIESNENDITPYRTIKERFIDIAKDIKKEYDESINDTEAISFETMDLSTLTDNQIKKTLEKLPNKKFNIKIEENKLGNNNFYKIILLQ</sequence>
<dbReference type="EMBL" id="KJ776576">
    <property type="protein sequence ID" value="AIW54502.1"/>
    <property type="molecule type" value="Genomic_DNA"/>
</dbReference>
<accession>A0A0A0UZA3</accession>
<reference evidence="2" key="1">
    <citation type="journal article" date="2014" name="Genome Biol. Evol.">
        <title>Three classes of plasmid (47-63 kb) carry the type B neurotoxin gene cluster of group II Clostridium botulinum.</title>
        <authorList>
            <person name="Carter A.T."/>
            <person name="Austin J.W."/>
            <person name="Weedmark K.A."/>
            <person name="Corbett C."/>
            <person name="Peck M.W."/>
        </authorList>
    </citation>
    <scope>NUCLEOTIDE SEQUENCE</scope>
    <source>
        <strain evidence="3">Colworth BL151</strain>
        <strain evidence="2">Eklund2B</strain>
        <plasmid evidence="3">pBL151</plasmid>
        <plasmid evidence="2">pEklund2B</plasmid>
    </source>
</reference>
<feature type="coiled-coil region" evidence="1">
    <location>
        <begin position="32"/>
        <end position="89"/>
    </location>
</feature>
<dbReference type="EMBL" id="KJ776577">
    <property type="protein sequence ID" value="AIW54556.1"/>
    <property type="molecule type" value="Genomic_DNA"/>
</dbReference>
<organism evidence="2">
    <name type="scientific">Clostridium botulinum</name>
    <dbReference type="NCBI Taxonomy" id="1491"/>
    <lineage>
        <taxon>Bacteria</taxon>
        <taxon>Bacillati</taxon>
        <taxon>Bacillota</taxon>
        <taxon>Clostridia</taxon>
        <taxon>Eubacteriales</taxon>
        <taxon>Clostridiaceae</taxon>
        <taxon>Clostridium</taxon>
    </lineage>
</organism>
<geneLocation type="plasmid" evidence="2">
    <name>pEklund2B</name>
</geneLocation>
<dbReference type="AlphaFoldDB" id="A0A0A0UZA3"/>
<proteinExistence type="predicted"/>
<protein>
    <submittedName>
        <fullName evidence="2">Uncharacterized protein</fullName>
    </submittedName>
</protein>
<geneLocation type="plasmid" evidence="3">
    <name>pBL151</name>
</geneLocation>
<dbReference type="RefSeq" id="WP_041712655.1">
    <property type="nucleotide sequence ID" value="NZ_KJ776576.1"/>
</dbReference>
<evidence type="ECO:0000313" key="3">
    <source>
        <dbReference type="EMBL" id="AIW54556.1"/>
    </source>
</evidence>
<keyword evidence="1" id="KW-0175">Coiled coil</keyword>